<dbReference type="Proteomes" id="UP000271631">
    <property type="component" value="Unassembled WGS sequence"/>
</dbReference>
<protein>
    <submittedName>
        <fullName evidence="1">Uncharacterized protein</fullName>
    </submittedName>
</protein>
<organism evidence="1 2">
    <name type="scientific">Pseudomonas syringae pv. maculicola</name>
    <dbReference type="NCBI Taxonomy" id="59511"/>
    <lineage>
        <taxon>Bacteria</taxon>
        <taxon>Pseudomonadati</taxon>
        <taxon>Pseudomonadota</taxon>
        <taxon>Gammaproteobacteria</taxon>
        <taxon>Pseudomonadales</taxon>
        <taxon>Pseudomonadaceae</taxon>
        <taxon>Pseudomonas</taxon>
    </lineage>
</organism>
<dbReference type="RefSeq" id="WP_122365986.1">
    <property type="nucleotide sequence ID" value="NZ_RBUQ01000214.1"/>
</dbReference>
<gene>
    <name evidence="1" type="ORF">ALP13_01538</name>
</gene>
<evidence type="ECO:0000313" key="1">
    <source>
        <dbReference type="EMBL" id="RMV34754.1"/>
    </source>
</evidence>
<comment type="caution">
    <text evidence="1">The sequence shown here is derived from an EMBL/GenBank/DDBJ whole genome shotgun (WGS) entry which is preliminary data.</text>
</comment>
<evidence type="ECO:0000313" key="2">
    <source>
        <dbReference type="Proteomes" id="UP000271631"/>
    </source>
</evidence>
<dbReference type="EMBL" id="RBUQ01000214">
    <property type="protein sequence ID" value="RMV34754.1"/>
    <property type="molecule type" value="Genomic_DNA"/>
</dbReference>
<accession>A0A3M6BV33</accession>
<dbReference type="AlphaFoldDB" id="A0A3M6BV33"/>
<sequence length="783" mass="88278">MKWINAPQLGQWGSSLQARDQVPALVADLIWATVSNVRRFRFLHGENGQVSTDHRLIASLGQDLVLLAEASPTSFLDALERQLEGAIPSILPIFDEYPGILTPVTYHTNLLWALEVLAWDSSWFDRAVLCLAKLGAIDPGGNLSNRPVNSLREIFLSWMPSTAVKTKRRLAVLQATIKAVPDIAWPLLAKLLPRSGDTTSSTSKPKFRDYDHGDLETITYGLIWESEAKIVTLAIHEAGFDFDRWSSLIEALPEMQNEPFDAVVGGIDKVLSSAEYHVRTKIWKALHGEVKRHQKYSNMDWAIHQDQLEKLVQITEKHRPAELLDEFSWLFDDWMPPVDEVEEDADPIQAVEDIRVRALKSIYESLGGQGLVDLMSRVRIPRLVASATRRLELPFDPILDLLTRIIGMTVPERELSASFIIADGRARYGQQWEEKARVALLGSDLSPENVARVLESLPENSLVWQYVSTFGEKVENAYWSNKTPYRVDASTDELLYAIERYRAVQRPSAALSAAAHRLDEIQTRDVVTLLTDNVDETNLKPANQAGSSFFDIEKVIAHLAKRADVSLQQLAGLEFAYLPMLRDDPRTLHKMLLEQPSFFVEMVSRVFRGKDEEPREISDRESKHATNAYRLLKSLKSLPGQSDQHLDALALHNWCHEVQRLATDVNRKEIADQMIGQVLAHSPLDPNDEAWPHAAVRGVIEALASSEVERGISIERVNMRGVYSKQMGEGGDQERALAQQLRDWAEASSEFVRTRALLERIAQTWDAYAASADTEAKKQALRF</sequence>
<proteinExistence type="predicted"/>
<name>A0A3M6BV33_PSEYM</name>
<reference evidence="1 2" key="1">
    <citation type="submission" date="2018-08" db="EMBL/GenBank/DDBJ databases">
        <title>Recombination of ecologically and evolutionarily significant loci maintains genetic cohesion in the Pseudomonas syringae species complex.</title>
        <authorList>
            <person name="Dillon M."/>
            <person name="Thakur S."/>
            <person name="Almeida R.N.D."/>
            <person name="Weir B.S."/>
            <person name="Guttman D.S."/>
        </authorList>
    </citation>
    <scope>NUCLEOTIDE SEQUENCE [LARGE SCALE GENOMIC DNA]</scope>
    <source>
        <strain evidence="1 2">ICMP 11281</strain>
    </source>
</reference>